<organism evidence="2 3">
    <name type="scientific">Massilia agri</name>
    <dbReference type="NCBI Taxonomy" id="1886785"/>
    <lineage>
        <taxon>Bacteria</taxon>
        <taxon>Pseudomonadati</taxon>
        <taxon>Pseudomonadota</taxon>
        <taxon>Betaproteobacteria</taxon>
        <taxon>Burkholderiales</taxon>
        <taxon>Oxalobacteraceae</taxon>
        <taxon>Telluria group</taxon>
        <taxon>Massilia</taxon>
    </lineage>
</organism>
<accession>A0ABT2AS97</accession>
<evidence type="ECO:0000256" key="1">
    <source>
        <dbReference type="SAM" id="MobiDB-lite"/>
    </source>
</evidence>
<feature type="region of interest" description="Disordered" evidence="1">
    <location>
        <begin position="1"/>
        <end position="34"/>
    </location>
</feature>
<sequence>MDSSKAKRRGSGDPVQDRPPATAPEKRGNGFSQKLRAPVQFFLQALL</sequence>
<dbReference type="EMBL" id="JANUHA010000023">
    <property type="protein sequence ID" value="MCS0599129.1"/>
    <property type="molecule type" value="Genomic_DNA"/>
</dbReference>
<keyword evidence="3" id="KW-1185">Reference proteome</keyword>
<dbReference type="Proteomes" id="UP001206572">
    <property type="component" value="Unassembled WGS sequence"/>
</dbReference>
<comment type="caution">
    <text evidence="2">The sequence shown here is derived from an EMBL/GenBank/DDBJ whole genome shotgun (WGS) entry which is preliminary data.</text>
</comment>
<protein>
    <submittedName>
        <fullName evidence="2">Uncharacterized protein</fullName>
    </submittedName>
</protein>
<evidence type="ECO:0000313" key="3">
    <source>
        <dbReference type="Proteomes" id="UP001206572"/>
    </source>
</evidence>
<gene>
    <name evidence="2" type="ORF">NX780_22540</name>
</gene>
<dbReference type="RefSeq" id="WP_258830128.1">
    <property type="nucleotide sequence ID" value="NZ_JANUHA010000023.1"/>
</dbReference>
<proteinExistence type="predicted"/>
<reference evidence="2 3" key="1">
    <citation type="submission" date="2022-08" db="EMBL/GenBank/DDBJ databases">
        <title>Reclassification of Massilia species as members of the genera Telluria, Duganella, Pseudoduganella, Mokoshia gen. nov. and Zemynaea gen. nov. using orthogonal and non-orthogonal genome-based approaches.</title>
        <authorList>
            <person name="Bowman J.P."/>
        </authorList>
    </citation>
    <scope>NUCLEOTIDE SEQUENCE [LARGE SCALE GENOMIC DNA]</scope>
    <source>
        <strain evidence="2 3">JCM 31661</strain>
    </source>
</reference>
<evidence type="ECO:0000313" key="2">
    <source>
        <dbReference type="EMBL" id="MCS0599129.1"/>
    </source>
</evidence>
<name>A0ABT2AS97_9BURK</name>